<dbReference type="SUPFAM" id="SSF101386">
    <property type="entry name" value="all-alpha NTP pyrophosphatases"/>
    <property type="match status" value="1"/>
</dbReference>
<dbReference type="PIRSF" id="PIRSF029826">
    <property type="entry name" value="UCP029826_pph"/>
    <property type="match status" value="1"/>
</dbReference>
<evidence type="ECO:0000313" key="2">
    <source>
        <dbReference type="Proteomes" id="UP000249447"/>
    </source>
</evidence>
<name>A0A2U9TDL3_9GAMM</name>
<dbReference type="RefSeq" id="WP_223250104.1">
    <property type="nucleotide sequence ID" value="NZ_CP029843.1"/>
</dbReference>
<evidence type="ECO:0008006" key="3">
    <source>
        <dbReference type="Google" id="ProtNLM"/>
    </source>
</evidence>
<dbReference type="InterPro" id="IPR052555">
    <property type="entry name" value="dCTP_Pyrophosphatase"/>
</dbReference>
<evidence type="ECO:0000313" key="1">
    <source>
        <dbReference type="EMBL" id="AWV07669.1"/>
    </source>
</evidence>
<accession>A0A2U9TDL3</accession>
<dbReference type="GO" id="GO:0047429">
    <property type="term" value="F:nucleoside triphosphate diphosphatase activity"/>
    <property type="evidence" value="ECO:0007669"/>
    <property type="project" value="InterPro"/>
</dbReference>
<gene>
    <name evidence="1" type="ORF">C9I47_1983</name>
</gene>
<reference evidence="1 2" key="1">
    <citation type="submission" date="2018-05" db="EMBL/GenBank/DDBJ databases">
        <title>The complete genome of Lysobacter maris HZ9B, a marine bacterium antagonistic against terrestrial plant pathogens.</title>
        <authorList>
            <person name="Zhang X.-Q."/>
        </authorList>
    </citation>
    <scope>NUCLEOTIDE SEQUENCE [LARGE SCALE GENOMIC DNA]</scope>
    <source>
        <strain evidence="1 2">HZ9B</strain>
    </source>
</reference>
<dbReference type="Gene3D" id="1.10.287.1080">
    <property type="entry name" value="MazG-like"/>
    <property type="match status" value="1"/>
</dbReference>
<keyword evidence="2" id="KW-1185">Reference proteome</keyword>
<dbReference type="GO" id="GO:0009143">
    <property type="term" value="P:nucleoside triphosphate catabolic process"/>
    <property type="evidence" value="ECO:0007669"/>
    <property type="project" value="InterPro"/>
</dbReference>
<dbReference type="CDD" id="cd11537">
    <property type="entry name" value="NTP-PPase_RS21-C6_like"/>
    <property type="match status" value="1"/>
</dbReference>
<proteinExistence type="predicted"/>
<dbReference type="AlphaFoldDB" id="A0A2U9TDL3"/>
<dbReference type="PANTHER" id="PTHR46523">
    <property type="entry name" value="DCTP PYROPHOSPHATASE 1"/>
    <property type="match status" value="1"/>
</dbReference>
<dbReference type="InterPro" id="IPR025984">
    <property type="entry name" value="DCTPP"/>
</dbReference>
<organism evidence="1 2">
    <name type="scientific">Marilutibacter maris</name>
    <dbReference type="NCBI Taxonomy" id="1605891"/>
    <lineage>
        <taxon>Bacteria</taxon>
        <taxon>Pseudomonadati</taxon>
        <taxon>Pseudomonadota</taxon>
        <taxon>Gammaproteobacteria</taxon>
        <taxon>Lysobacterales</taxon>
        <taxon>Lysobacteraceae</taxon>
        <taxon>Marilutibacter</taxon>
    </lineage>
</organism>
<dbReference type="Pfam" id="PF12643">
    <property type="entry name" value="MazG-like"/>
    <property type="match status" value="1"/>
</dbReference>
<dbReference type="EMBL" id="CP029843">
    <property type="protein sequence ID" value="AWV07669.1"/>
    <property type="molecule type" value="Genomic_DNA"/>
</dbReference>
<protein>
    <recommendedName>
        <fullName evidence="3">Nucleotide pyrophosphohydrolase</fullName>
    </recommendedName>
</protein>
<dbReference type="Proteomes" id="UP000249447">
    <property type="component" value="Chromosome"/>
</dbReference>
<dbReference type="PANTHER" id="PTHR46523:SF1">
    <property type="entry name" value="DCTP PYROPHOSPHATASE 1"/>
    <property type="match status" value="1"/>
</dbReference>
<sequence length="125" mass="14472">MWPFEHAQYATMLSRSLLDRLLQFRSERDWAQFHNLRTLSTSIALEAAELLEHTQWVRDSELEQVVTERRPLIEQEVADIVILLSYLVNDLGLDVEKAVEAKLALNARKYPVALAKGSAKKYNEF</sequence>
<dbReference type="KEGG" id="lmb:C9I47_1983"/>